<dbReference type="GO" id="GO:0006824">
    <property type="term" value="P:cobalt ion transport"/>
    <property type="evidence" value="ECO:0007669"/>
    <property type="project" value="UniProtKB-KW"/>
</dbReference>
<reference evidence="3 4" key="1">
    <citation type="submission" date="2019-02" db="EMBL/GenBank/DDBJ databases">
        <title>Deep-cultivation of Planctomycetes and their phenomic and genomic characterization uncovers novel biology.</title>
        <authorList>
            <person name="Wiegand S."/>
            <person name="Jogler M."/>
            <person name="Boedeker C."/>
            <person name="Pinto D."/>
            <person name="Vollmers J."/>
            <person name="Rivas-Marin E."/>
            <person name="Kohn T."/>
            <person name="Peeters S.H."/>
            <person name="Heuer A."/>
            <person name="Rast P."/>
            <person name="Oberbeckmann S."/>
            <person name="Bunk B."/>
            <person name="Jeske O."/>
            <person name="Meyerdierks A."/>
            <person name="Storesund J.E."/>
            <person name="Kallscheuer N."/>
            <person name="Luecker S."/>
            <person name="Lage O.M."/>
            <person name="Pohl T."/>
            <person name="Merkel B.J."/>
            <person name="Hornburger P."/>
            <person name="Mueller R.-W."/>
            <person name="Bruemmer F."/>
            <person name="Labrenz M."/>
            <person name="Spormann A.M."/>
            <person name="Op den Camp H."/>
            <person name="Overmann J."/>
            <person name="Amann R."/>
            <person name="Jetten M.S.M."/>
            <person name="Mascher T."/>
            <person name="Medema M.H."/>
            <person name="Devos D.P."/>
            <person name="Kaster A.-K."/>
            <person name="Ovreas L."/>
            <person name="Rohde M."/>
            <person name="Galperin M.Y."/>
            <person name="Jogler C."/>
        </authorList>
    </citation>
    <scope>NUCLEOTIDE SEQUENCE [LARGE SCALE GENOMIC DNA]</scope>
    <source>
        <strain evidence="3 4">V6</strain>
    </source>
</reference>
<feature type="transmembrane region" description="Helical" evidence="1">
    <location>
        <begin position="140"/>
        <end position="163"/>
    </location>
</feature>
<dbReference type="GO" id="GO:0010045">
    <property type="term" value="P:response to nickel cation"/>
    <property type="evidence" value="ECO:0007669"/>
    <property type="project" value="TreeGrafter"/>
</dbReference>
<evidence type="ECO:0000259" key="2">
    <source>
        <dbReference type="Pfam" id="PF13386"/>
    </source>
</evidence>
<dbReference type="PANTHER" id="PTHR40659:SF1">
    <property type="entry name" value="NICKEL_COBALT EFFLUX SYSTEM RCNA"/>
    <property type="match status" value="1"/>
</dbReference>
<feature type="domain" description="Urease accessory protein UreH-like transmembrane" evidence="2">
    <location>
        <begin position="78"/>
        <end position="228"/>
    </location>
</feature>
<dbReference type="GO" id="GO:0015099">
    <property type="term" value="F:nickel cation transmembrane transporter activity"/>
    <property type="evidence" value="ECO:0007669"/>
    <property type="project" value="TreeGrafter"/>
</dbReference>
<keyword evidence="1" id="KW-0472">Membrane</keyword>
<feature type="transmembrane region" description="Helical" evidence="1">
    <location>
        <begin position="43"/>
        <end position="65"/>
    </location>
</feature>
<gene>
    <name evidence="3" type="primary">rcnA</name>
    <name evidence="3" type="ORF">V6x_41290</name>
</gene>
<feature type="transmembrane region" description="Helical" evidence="1">
    <location>
        <begin position="86"/>
        <end position="104"/>
    </location>
</feature>
<proteinExistence type="predicted"/>
<keyword evidence="1" id="KW-1133">Transmembrane helix</keyword>
<evidence type="ECO:0000313" key="4">
    <source>
        <dbReference type="Proteomes" id="UP000320722"/>
    </source>
</evidence>
<keyword evidence="1" id="KW-0812">Transmembrane</keyword>
<dbReference type="GO" id="GO:0005886">
    <property type="term" value="C:plasma membrane"/>
    <property type="evidence" value="ECO:0007669"/>
    <property type="project" value="UniProtKB-SubCell"/>
</dbReference>
<dbReference type="InterPro" id="IPR051224">
    <property type="entry name" value="NiCoT_RcnA"/>
</dbReference>
<dbReference type="AlphaFoldDB" id="A0A517WGN0"/>
<dbReference type="Proteomes" id="UP000320722">
    <property type="component" value="Chromosome"/>
</dbReference>
<dbReference type="RefSeq" id="WP_145042181.1">
    <property type="nucleotide sequence ID" value="NZ_CP036347.1"/>
</dbReference>
<sequence length="237" mass="25315">MHTHELTLTLAFWLGALHALEPGHGKTAMLIYLAGERRSFLHPLVMGLSSAFSHSLSLFGVAAVVHLTHHLITGDHHHGDEGVIEVMKWISAGLVLVVGVWMIWSAKSSKPVSCSCGSHDHHCDNHSQKNESSSSTKTSYSMSALLGAAFGLLPCPSALAAYFSGLSSGSPVTAYIVIGLFAAGIAFSLTTVGMLVQFFGNRYSITDSRLTQLPWGYLRGILITLVGVIYLGLVALK</sequence>
<evidence type="ECO:0000313" key="3">
    <source>
        <dbReference type="EMBL" id="QDU04401.1"/>
    </source>
</evidence>
<dbReference type="GO" id="GO:0032025">
    <property type="term" value="P:response to cobalt ion"/>
    <property type="evidence" value="ECO:0007669"/>
    <property type="project" value="TreeGrafter"/>
</dbReference>
<dbReference type="GO" id="GO:0046583">
    <property type="term" value="F:monoatomic cation efflux transmembrane transporter activity"/>
    <property type="evidence" value="ECO:0007669"/>
    <property type="project" value="TreeGrafter"/>
</dbReference>
<dbReference type="InterPro" id="IPR039447">
    <property type="entry name" value="UreH-like_TM_dom"/>
</dbReference>
<organism evidence="3 4">
    <name type="scientific">Gimesia chilikensis</name>
    <dbReference type="NCBI Taxonomy" id="2605989"/>
    <lineage>
        <taxon>Bacteria</taxon>
        <taxon>Pseudomonadati</taxon>
        <taxon>Planctomycetota</taxon>
        <taxon>Planctomycetia</taxon>
        <taxon>Planctomycetales</taxon>
        <taxon>Planctomycetaceae</taxon>
        <taxon>Gimesia</taxon>
    </lineage>
</organism>
<feature type="transmembrane region" description="Helical" evidence="1">
    <location>
        <begin position="175"/>
        <end position="196"/>
    </location>
</feature>
<name>A0A517WGN0_9PLAN</name>
<dbReference type="EMBL" id="CP036347">
    <property type="protein sequence ID" value="QDU04401.1"/>
    <property type="molecule type" value="Genomic_DNA"/>
</dbReference>
<dbReference type="PANTHER" id="PTHR40659">
    <property type="entry name" value="NICKEL/COBALT EFFLUX SYSTEM RCNA"/>
    <property type="match status" value="1"/>
</dbReference>
<evidence type="ECO:0000256" key="1">
    <source>
        <dbReference type="SAM" id="Phobius"/>
    </source>
</evidence>
<feature type="transmembrane region" description="Helical" evidence="1">
    <location>
        <begin position="216"/>
        <end position="236"/>
    </location>
</feature>
<dbReference type="Pfam" id="PF13386">
    <property type="entry name" value="DsbD_2"/>
    <property type="match status" value="1"/>
</dbReference>
<protein>
    <submittedName>
        <fullName evidence="3">Nickel/cobalt efflux system RcnA</fullName>
    </submittedName>
</protein>
<accession>A0A517WGN0</accession>